<evidence type="ECO:0000313" key="2">
    <source>
        <dbReference type="Proteomes" id="UP000216052"/>
    </source>
</evidence>
<evidence type="ECO:0000313" key="1">
    <source>
        <dbReference type="EMBL" id="XFO74352.1"/>
    </source>
</evidence>
<sequence>MSRDTTNSVNVLGKIFDKKTVQEQQELAKVFGEEAFKAVGDLGLEENDPKKVALKAVVGGIMSQFAGGSFASGATSAGFTQIIQNQLANIKDPATLQWVSGIIGAVASKLVGGNGLTGGSISISDERNNFLSHWQKQQRQQAMDVGDTKTVAYWDLIDAAQDQICNDMGINPNSIDWENPDNAGLLQTVSIQAQNLAADPDFQNSWLVKKPSFDSSILSKAVLATAVIVGGYVICSINGNWVRIASASSIGVDPNKLNHIFGKAEHNLGPFLAKYWGNQVSAYVAIQKAAQEQIIAKGITGVFEETVNVGGELITVRGNVVDGVVKVGTAFIP</sequence>
<keyword evidence="2" id="KW-1185">Reference proteome</keyword>
<proteinExistence type="predicted"/>
<dbReference type="RefSeq" id="WP_245693111.1">
    <property type="nucleotide sequence ID" value="NZ_CP155571.1"/>
</dbReference>
<evidence type="ECO:0008006" key="3">
    <source>
        <dbReference type="Google" id="ProtNLM"/>
    </source>
</evidence>
<gene>
    <name evidence="1" type="ORF">SPACI_044620</name>
</gene>
<name>A0ABZ3J8W2_SPOA4</name>
<accession>A0ABZ3J8W2</accession>
<organism evidence="1 2">
    <name type="scientific">Sporomusa acidovorans (strain ATCC 49682 / DSM 3132 / Mol)</name>
    <dbReference type="NCBI Taxonomy" id="1123286"/>
    <lineage>
        <taxon>Bacteria</taxon>
        <taxon>Bacillati</taxon>
        <taxon>Bacillota</taxon>
        <taxon>Negativicutes</taxon>
        <taxon>Selenomonadales</taxon>
        <taxon>Sporomusaceae</taxon>
        <taxon>Sporomusa</taxon>
    </lineage>
</organism>
<reference evidence="1" key="1">
    <citation type="submission" date="2024-05" db="EMBL/GenBank/DDBJ databases">
        <title>Isolation and characterization of Sporomusa carbonis sp. nov., a carboxydotrophic hydrogenogen in the genus of Sporomusa isolated from a charcoal burning pile.</title>
        <authorList>
            <person name="Boeer T."/>
            <person name="Rosenbaum F."/>
            <person name="Eysell L."/>
            <person name="Mueller V."/>
            <person name="Daniel R."/>
            <person name="Poehlein A."/>
        </authorList>
    </citation>
    <scope>NUCLEOTIDE SEQUENCE [LARGE SCALE GENOMIC DNA]</scope>
    <source>
        <strain evidence="1">DSM 3132</strain>
    </source>
</reference>
<dbReference type="EMBL" id="CP155571">
    <property type="protein sequence ID" value="XFO74352.1"/>
    <property type="molecule type" value="Genomic_DNA"/>
</dbReference>
<dbReference type="Proteomes" id="UP000216052">
    <property type="component" value="Chromosome"/>
</dbReference>
<protein>
    <recommendedName>
        <fullName evidence="3">DUF637 domain-containing protein</fullName>
    </recommendedName>
</protein>